<proteinExistence type="predicted"/>
<dbReference type="InterPro" id="IPR014710">
    <property type="entry name" value="RmlC-like_jellyroll"/>
</dbReference>
<accession>I7LX17</accession>
<evidence type="ECO:0000313" key="5">
    <source>
        <dbReference type="Proteomes" id="UP000009168"/>
    </source>
</evidence>
<keyword evidence="2" id="KW-0812">Transmembrane</keyword>
<evidence type="ECO:0000313" key="4">
    <source>
        <dbReference type="EMBL" id="EAS03266.3"/>
    </source>
</evidence>
<dbReference type="CDD" id="cd00038">
    <property type="entry name" value="CAP_ED"/>
    <property type="match status" value="1"/>
</dbReference>
<reference evidence="5" key="1">
    <citation type="journal article" date="2006" name="PLoS Biol.">
        <title>Macronuclear genome sequence of the ciliate Tetrahymena thermophila, a model eukaryote.</title>
        <authorList>
            <person name="Eisen J.A."/>
            <person name="Coyne R.S."/>
            <person name="Wu M."/>
            <person name="Wu D."/>
            <person name="Thiagarajan M."/>
            <person name="Wortman J.R."/>
            <person name="Badger J.H."/>
            <person name="Ren Q."/>
            <person name="Amedeo P."/>
            <person name="Jones K.M."/>
            <person name="Tallon L.J."/>
            <person name="Delcher A.L."/>
            <person name="Salzberg S.L."/>
            <person name="Silva J.C."/>
            <person name="Haas B.J."/>
            <person name="Majoros W.H."/>
            <person name="Farzad M."/>
            <person name="Carlton J.M."/>
            <person name="Smith R.K. Jr."/>
            <person name="Garg J."/>
            <person name="Pearlman R.E."/>
            <person name="Karrer K.M."/>
            <person name="Sun L."/>
            <person name="Manning G."/>
            <person name="Elde N.C."/>
            <person name="Turkewitz A.P."/>
            <person name="Asai D.J."/>
            <person name="Wilkes D.E."/>
            <person name="Wang Y."/>
            <person name="Cai H."/>
            <person name="Collins K."/>
            <person name="Stewart B.A."/>
            <person name="Lee S.R."/>
            <person name="Wilamowska K."/>
            <person name="Weinberg Z."/>
            <person name="Ruzzo W.L."/>
            <person name="Wloga D."/>
            <person name="Gaertig J."/>
            <person name="Frankel J."/>
            <person name="Tsao C.-C."/>
            <person name="Gorovsky M.A."/>
            <person name="Keeling P.J."/>
            <person name="Waller R.F."/>
            <person name="Patron N.J."/>
            <person name="Cherry J.M."/>
            <person name="Stover N.A."/>
            <person name="Krieger C.J."/>
            <person name="del Toro C."/>
            <person name="Ryder H.F."/>
            <person name="Williamson S.C."/>
            <person name="Barbeau R.A."/>
            <person name="Hamilton E.P."/>
            <person name="Orias E."/>
        </authorList>
    </citation>
    <scope>NUCLEOTIDE SEQUENCE [LARGE SCALE GENOMIC DNA]</scope>
    <source>
        <strain evidence="5">SB210</strain>
    </source>
</reference>
<dbReference type="InterPro" id="IPR018490">
    <property type="entry name" value="cNMP-bd_dom_sf"/>
</dbReference>
<dbReference type="Pfam" id="PF07885">
    <property type="entry name" value="Ion_trans_2"/>
    <property type="match status" value="1"/>
</dbReference>
<sequence length="1034" mass="121592">MDYMHSNGPLKRQTLFMGHTTKSINVDDPIPLEDVNESNYHQGQKDGSIYFEDKTVLQDDRSFCDVASRNEFSSNQSQQNIRNVIFEINNKLNRYDEKSDKSKRISINQQKCLQKQHQSEKSFLSSPQKICKVENLNEIQQIQEITNNSSKYNHESQTNQKIINVPKSYSIFGQVKINLIVKKFVNKLMQTLDSNVFQQIPEKQFNIINDPSFCYQFHHMNDLSDKQKSQIDMHKSLSQIQFNYSQRVNSLSSFLNSSNYVFMPESLIVFVWNVFNLLMIIYNSFEAIILLGFNKNTVYPLYVESIVFYFLDCLIQMNIAIFRKGQIITQRKIIINTFMKEQLIYTVLGMIGIILSANFKYCKMLFLIRSLQIPIIYREIESKLNIRIKMKHQSELLKLIFFILSVAHLVGCSFRFVGLMEISQGYDKTWLGDSDQDNWVYDYINCIYWAVVTMVTLGYGDIIPITIAERFFTIFIVLISCGVFGYCINQVGMIIQSIGKERENFNQTMDKLNIFMKERKFNLQIQMKIRKHFEYKFRIQNKNSIQIDQLLDQMHESLKYETLKELYKKMLQQTSIFIGNFSDVCIDELSQYIQEINLVPDEFLYQAEEQSDLIYFVLKGEFTVIPKDDQVNRILSIEKKGSIIGQYEFISQKQREFSVKSRDFSCVAVIDYQSFIKVLQKHPKDYETFCFIKDNIQFCSCLNKTDIKCSFCQVNDHTINYCKKYQFIPNILNKIKNQKSTIQLSRQQFSRKKKFKWNSFKNIYQMSFYANKFLEKLQSQQRLQQQQQSDSSLTEDTSSQTEDIRIIDSQNQLEQQYVTQVTQSQKRASLVLDDIISPTKKNLRQVGSKLPSTTQIKENEPRASTKKISFILSTNDLENGQEIQILDKPEYTKNNLTEKQPLLHSQLENMYKSEKSPVLIRRESGKKELTMMISQNKLNQAYLINQLSQSGTQHENNDFDLMKEYKIYFPSQNCVQILKEYNLARKKKLQKMKVQTKTSFSGIKKNQKTIDQKNNKTSRTSLPSQIQSQQFLQK</sequence>
<feature type="transmembrane region" description="Helical" evidence="2">
    <location>
        <begin position="471"/>
        <end position="495"/>
    </location>
</feature>
<dbReference type="InterPro" id="IPR013099">
    <property type="entry name" value="K_chnl_dom"/>
</dbReference>
<dbReference type="SMART" id="SM00100">
    <property type="entry name" value="cNMP"/>
    <property type="match status" value="1"/>
</dbReference>
<keyword evidence="2" id="KW-1133">Transmembrane helix</keyword>
<dbReference type="GO" id="GO:0005249">
    <property type="term" value="F:voltage-gated potassium channel activity"/>
    <property type="evidence" value="ECO:0007669"/>
    <property type="project" value="TreeGrafter"/>
</dbReference>
<feature type="domain" description="Cyclic nucleotide-binding" evidence="3">
    <location>
        <begin position="577"/>
        <end position="679"/>
    </location>
</feature>
<dbReference type="GO" id="GO:0003254">
    <property type="term" value="P:regulation of membrane depolarization"/>
    <property type="evidence" value="ECO:0007669"/>
    <property type="project" value="TreeGrafter"/>
</dbReference>
<evidence type="ECO:0000259" key="3">
    <source>
        <dbReference type="PROSITE" id="PS50042"/>
    </source>
</evidence>
<keyword evidence="5" id="KW-1185">Reference proteome</keyword>
<dbReference type="AlphaFoldDB" id="I7LX17"/>
<evidence type="ECO:0000256" key="1">
    <source>
        <dbReference type="SAM" id="MobiDB-lite"/>
    </source>
</evidence>
<dbReference type="Proteomes" id="UP000009168">
    <property type="component" value="Unassembled WGS sequence"/>
</dbReference>
<feature type="compositionally biased region" description="Polar residues" evidence="1">
    <location>
        <begin position="1015"/>
        <end position="1034"/>
    </location>
</feature>
<dbReference type="Pfam" id="PF00027">
    <property type="entry name" value="cNMP_binding"/>
    <property type="match status" value="1"/>
</dbReference>
<dbReference type="InParanoid" id="I7LX17"/>
<dbReference type="InterPro" id="IPR051413">
    <property type="entry name" value="K/Na_HCN_channel"/>
</dbReference>
<feature type="transmembrane region" description="Helical" evidence="2">
    <location>
        <begin position="299"/>
        <end position="322"/>
    </location>
</feature>
<feature type="transmembrane region" description="Helical" evidence="2">
    <location>
        <begin position="440"/>
        <end position="459"/>
    </location>
</feature>
<feature type="transmembrane region" description="Helical" evidence="2">
    <location>
        <begin position="400"/>
        <end position="420"/>
    </location>
</feature>
<dbReference type="GO" id="GO:0098855">
    <property type="term" value="C:HCN channel complex"/>
    <property type="evidence" value="ECO:0007669"/>
    <property type="project" value="TreeGrafter"/>
</dbReference>
<feature type="region of interest" description="Disordered" evidence="1">
    <location>
        <begin position="996"/>
        <end position="1034"/>
    </location>
</feature>
<dbReference type="Gene3D" id="2.60.120.10">
    <property type="entry name" value="Jelly Rolls"/>
    <property type="match status" value="1"/>
</dbReference>
<dbReference type="OrthoDB" id="297496at2759"/>
<keyword evidence="2" id="KW-0472">Membrane</keyword>
<dbReference type="GO" id="GO:0035725">
    <property type="term" value="P:sodium ion transmembrane transport"/>
    <property type="evidence" value="ECO:0007669"/>
    <property type="project" value="TreeGrafter"/>
</dbReference>
<dbReference type="RefSeq" id="XP_001023511.3">
    <property type="nucleotide sequence ID" value="XM_001023511.3"/>
</dbReference>
<dbReference type="Gene3D" id="1.10.287.630">
    <property type="entry name" value="Helix hairpin bin"/>
    <property type="match status" value="1"/>
</dbReference>
<organism evidence="4 5">
    <name type="scientific">Tetrahymena thermophila (strain SB210)</name>
    <dbReference type="NCBI Taxonomy" id="312017"/>
    <lineage>
        <taxon>Eukaryota</taxon>
        <taxon>Sar</taxon>
        <taxon>Alveolata</taxon>
        <taxon>Ciliophora</taxon>
        <taxon>Intramacronucleata</taxon>
        <taxon>Oligohymenophorea</taxon>
        <taxon>Hymenostomatida</taxon>
        <taxon>Tetrahymenina</taxon>
        <taxon>Tetrahymenidae</taxon>
        <taxon>Tetrahymena</taxon>
    </lineage>
</organism>
<dbReference type="Gene3D" id="1.10.287.70">
    <property type="match status" value="1"/>
</dbReference>
<dbReference type="PROSITE" id="PS50042">
    <property type="entry name" value="CNMP_BINDING_3"/>
    <property type="match status" value="1"/>
</dbReference>
<dbReference type="KEGG" id="tet:TTHERM_00537010"/>
<evidence type="ECO:0000256" key="2">
    <source>
        <dbReference type="SAM" id="Phobius"/>
    </source>
</evidence>
<dbReference type="InterPro" id="IPR000595">
    <property type="entry name" value="cNMP-bd_dom"/>
</dbReference>
<dbReference type="GeneID" id="7826607"/>
<dbReference type="PANTHER" id="PTHR45689:SF5">
    <property type="entry name" value="I[[H]] CHANNEL, ISOFORM E"/>
    <property type="match status" value="1"/>
</dbReference>
<dbReference type="EMBL" id="GG662495">
    <property type="protein sequence ID" value="EAS03266.3"/>
    <property type="molecule type" value="Genomic_DNA"/>
</dbReference>
<gene>
    <name evidence="4" type="ORF">TTHERM_00537010</name>
</gene>
<protein>
    <submittedName>
        <fullName evidence="4">Cyclic nucleotide-binding domain protein</fullName>
    </submittedName>
</protein>
<dbReference type="eggNOG" id="KOG0498">
    <property type="taxonomic scope" value="Eukaryota"/>
</dbReference>
<feature type="transmembrane region" description="Helical" evidence="2">
    <location>
        <begin position="343"/>
        <end position="359"/>
    </location>
</feature>
<feature type="transmembrane region" description="Helical" evidence="2">
    <location>
        <begin position="267"/>
        <end position="293"/>
    </location>
</feature>
<dbReference type="SUPFAM" id="SSF81324">
    <property type="entry name" value="Voltage-gated potassium channels"/>
    <property type="match status" value="1"/>
</dbReference>
<dbReference type="PANTHER" id="PTHR45689">
    <property type="entry name" value="I[[H]] CHANNEL, ISOFORM E"/>
    <property type="match status" value="1"/>
</dbReference>
<name>I7LX17_TETTS</name>
<dbReference type="SUPFAM" id="SSF51206">
    <property type="entry name" value="cAMP-binding domain-like"/>
    <property type="match status" value="1"/>
</dbReference>